<dbReference type="RefSeq" id="WP_213413437.1">
    <property type="nucleotide sequence ID" value="NZ_BOVK01000052.1"/>
</dbReference>
<evidence type="ECO:0000259" key="3">
    <source>
        <dbReference type="Pfam" id="PF13556"/>
    </source>
</evidence>
<comment type="similarity">
    <text evidence="1">Belongs to the CdaR family.</text>
</comment>
<feature type="domain" description="Purine catabolism PurC-like" evidence="2">
    <location>
        <begin position="13"/>
        <end position="131"/>
    </location>
</feature>
<dbReference type="EMBL" id="BOVK01000052">
    <property type="protein sequence ID" value="GIQ70622.1"/>
    <property type="molecule type" value="Genomic_DNA"/>
</dbReference>
<evidence type="ECO:0000313" key="6">
    <source>
        <dbReference type="Proteomes" id="UP000677918"/>
    </source>
</evidence>
<dbReference type="Pfam" id="PF13556">
    <property type="entry name" value="HTH_30"/>
    <property type="match status" value="1"/>
</dbReference>
<dbReference type="Pfam" id="PF17853">
    <property type="entry name" value="GGDEF_2"/>
    <property type="match status" value="1"/>
</dbReference>
<dbReference type="InterPro" id="IPR012914">
    <property type="entry name" value="PucR_dom"/>
</dbReference>
<reference evidence="5" key="1">
    <citation type="submission" date="2021-04" db="EMBL/GenBank/DDBJ databases">
        <title>Draft genome sequence of Xylanibacillus composti strain K13.</title>
        <authorList>
            <person name="Uke A."/>
            <person name="Chhe C."/>
            <person name="Baramee S."/>
            <person name="Kosugi A."/>
        </authorList>
    </citation>
    <scope>NUCLEOTIDE SEQUENCE</scope>
    <source>
        <strain evidence="5">K13</strain>
    </source>
</reference>
<evidence type="ECO:0000259" key="2">
    <source>
        <dbReference type="Pfam" id="PF07905"/>
    </source>
</evidence>
<dbReference type="Gene3D" id="1.10.10.2840">
    <property type="entry name" value="PucR C-terminal helix-turn-helix domain"/>
    <property type="match status" value="1"/>
</dbReference>
<dbReference type="Pfam" id="PF07905">
    <property type="entry name" value="PucR"/>
    <property type="match status" value="1"/>
</dbReference>
<proteinExistence type="inferred from homology"/>
<evidence type="ECO:0000259" key="4">
    <source>
        <dbReference type="Pfam" id="PF17853"/>
    </source>
</evidence>
<evidence type="ECO:0000313" key="5">
    <source>
        <dbReference type="EMBL" id="GIQ70622.1"/>
    </source>
</evidence>
<evidence type="ECO:0000256" key="1">
    <source>
        <dbReference type="ARBA" id="ARBA00006754"/>
    </source>
</evidence>
<dbReference type="InterPro" id="IPR025736">
    <property type="entry name" value="PucR_C-HTH_dom"/>
</dbReference>
<gene>
    <name evidence="5" type="primary">pucR_2</name>
    <name evidence="5" type="ORF">XYCOK13_34460</name>
</gene>
<dbReference type="InterPro" id="IPR041522">
    <property type="entry name" value="CdaR_GGDEF"/>
</dbReference>
<feature type="domain" description="CdaR GGDEF-like" evidence="4">
    <location>
        <begin position="299"/>
        <end position="416"/>
    </location>
</feature>
<feature type="domain" description="PucR C-terminal helix-turn-helix" evidence="3">
    <location>
        <begin position="473"/>
        <end position="530"/>
    </location>
</feature>
<dbReference type="AlphaFoldDB" id="A0A8J4H421"/>
<comment type="caution">
    <text evidence="5">The sequence shown here is derived from an EMBL/GenBank/DDBJ whole genome shotgun (WGS) entry which is preliminary data.</text>
</comment>
<dbReference type="PANTHER" id="PTHR33744">
    <property type="entry name" value="CARBOHYDRATE DIACID REGULATOR"/>
    <property type="match status" value="1"/>
</dbReference>
<organism evidence="5 6">
    <name type="scientific">Xylanibacillus composti</name>
    <dbReference type="NCBI Taxonomy" id="1572762"/>
    <lineage>
        <taxon>Bacteria</taxon>
        <taxon>Bacillati</taxon>
        <taxon>Bacillota</taxon>
        <taxon>Bacilli</taxon>
        <taxon>Bacillales</taxon>
        <taxon>Paenibacillaceae</taxon>
        <taxon>Xylanibacillus</taxon>
    </lineage>
</organism>
<dbReference type="Proteomes" id="UP000677918">
    <property type="component" value="Unassembled WGS sequence"/>
</dbReference>
<dbReference type="InterPro" id="IPR051448">
    <property type="entry name" value="CdaR-like_regulators"/>
</dbReference>
<accession>A0A8J4H421</accession>
<dbReference type="PANTHER" id="PTHR33744:SF1">
    <property type="entry name" value="DNA-BINDING TRANSCRIPTIONAL ACTIVATOR ADER"/>
    <property type="match status" value="1"/>
</dbReference>
<sequence>MGKGKQTGFTCGDVLLIPDFQEAVVLAGKKGLHRAITRVNVMEVPDVIDWVRPGEFLITSGFPFRDRPDAIADMIPQLAAKGVSALGLKTKRFIDRIPQQALDAADQLDFPIFELPASTVFSDVVRDIMERVLVQEARELSLLQSRFQKLSQQLLSGKGIEEFLGELDRMLGNPVILLDEEEHVLLSPQAEEAVRQMGERLVWDQLRGDSNLGVSFMTVGERRIRVYPSRIDNKQGSNSLLLLLEWNEEYTMVDQLTIDRVGILVGLEMINANARKEVEAKYVDQFLQDWLSGRIVTLEDLKLRAEACGCPLGAERSMHVGVLRWLAEKPAVKELQLAVKRLRRRFAERAIHVTLLEGTLVFLLSPTPQGSVEQAAKGILAELDAAFAAAGRYSLCLGNPVGRPDQVHASYQQARKIYHIASICDLREGWIDYAQLGVYQLLYLLPDTEEVTAFRDRFIVPLLEYEQKNGTMLMETLRVYFKHNRNAKRTSEELFTHYNTVTYRIERICGILGIDADNGDHLLQLHLAVKLYEMRPARIEEDSYTSMLQTE</sequence>
<keyword evidence="6" id="KW-1185">Reference proteome</keyword>
<name>A0A8J4H421_9BACL</name>
<dbReference type="InterPro" id="IPR042070">
    <property type="entry name" value="PucR_C-HTH_sf"/>
</dbReference>
<protein>
    <submittedName>
        <fullName evidence="5">Purine catabolism regulatory protein</fullName>
    </submittedName>
</protein>